<feature type="binding site" evidence="9">
    <location>
        <position position="107"/>
    </location>
    <ligand>
        <name>4-amino-2-methyl-5-(diphosphooxymethyl)pyrimidine</name>
        <dbReference type="ChEBI" id="CHEBI:57841"/>
    </ligand>
</feature>
<dbReference type="InterPro" id="IPR013785">
    <property type="entry name" value="Aldolase_TIM"/>
</dbReference>
<keyword evidence="3 9" id="KW-0479">Metal-binding</keyword>
<feature type="binding site" evidence="9">
    <location>
        <position position="68"/>
    </location>
    <ligand>
        <name>4-amino-2-methyl-5-(diphosphooxymethyl)pyrimidine</name>
        <dbReference type="ChEBI" id="CHEBI:57841"/>
    </ligand>
</feature>
<organism evidence="13 14">
    <name type="scientific">Nibrella viscosa</name>
    <dbReference type="NCBI Taxonomy" id="1084524"/>
    <lineage>
        <taxon>Bacteria</taxon>
        <taxon>Pseudomonadati</taxon>
        <taxon>Bacteroidota</taxon>
        <taxon>Cytophagia</taxon>
        <taxon>Cytophagales</taxon>
        <taxon>Spirosomataceae</taxon>
        <taxon>Nibrella</taxon>
    </lineage>
</organism>
<feature type="binding site" evidence="9">
    <location>
        <position position="164"/>
    </location>
    <ligand>
        <name>2-[(2R,5Z)-2-carboxy-4-methylthiazol-5(2H)-ylidene]ethyl phosphate</name>
        <dbReference type="ChEBI" id="CHEBI:62899"/>
    </ligand>
</feature>
<comment type="catalytic activity">
    <reaction evidence="7 9 10">
        <text>2-(2-carboxy-4-methylthiazol-5-yl)ethyl phosphate + 4-amino-2-methyl-5-(diphosphooxymethyl)pyrimidine + 2 H(+) = thiamine phosphate + CO2 + diphosphate</text>
        <dbReference type="Rhea" id="RHEA:47848"/>
        <dbReference type="ChEBI" id="CHEBI:15378"/>
        <dbReference type="ChEBI" id="CHEBI:16526"/>
        <dbReference type="ChEBI" id="CHEBI:33019"/>
        <dbReference type="ChEBI" id="CHEBI:37575"/>
        <dbReference type="ChEBI" id="CHEBI:57841"/>
        <dbReference type="ChEBI" id="CHEBI:62890"/>
        <dbReference type="EC" id="2.5.1.3"/>
    </reaction>
</comment>
<dbReference type="Gene3D" id="3.20.20.70">
    <property type="entry name" value="Aldolase class I"/>
    <property type="match status" value="1"/>
</dbReference>
<feature type="binding site" evidence="9">
    <location>
        <position position="136"/>
    </location>
    <ligand>
        <name>4-amino-2-methyl-5-(diphosphooxymethyl)pyrimidine</name>
        <dbReference type="ChEBI" id="CHEBI:57841"/>
    </ligand>
</feature>
<dbReference type="SUPFAM" id="SSF51391">
    <property type="entry name" value="Thiamin phosphate synthase"/>
    <property type="match status" value="1"/>
</dbReference>
<dbReference type="Pfam" id="PF02581">
    <property type="entry name" value="TMP-TENI"/>
    <property type="match status" value="1"/>
</dbReference>
<comment type="function">
    <text evidence="9">Condenses 4-methyl-5-(beta-hydroxyethyl)thiazole monophosphate (THZ-P) and 2-methyl-4-amino-5-hydroxymethyl pyrimidine pyrophosphate (HMP-PP) to form thiamine monophosphate (TMP).</text>
</comment>
<evidence type="ECO:0000256" key="7">
    <source>
        <dbReference type="ARBA" id="ARBA00047851"/>
    </source>
</evidence>
<feature type="binding site" evidence="9">
    <location>
        <begin position="184"/>
        <end position="185"/>
    </location>
    <ligand>
        <name>2-[(2R,5Z)-2-carboxy-4-methylthiazol-5(2H)-ylidene]ethyl phosphate</name>
        <dbReference type="ChEBI" id="CHEBI:62899"/>
    </ligand>
</feature>
<keyword evidence="14" id="KW-1185">Reference proteome</keyword>
<comment type="catalytic activity">
    <reaction evidence="6 9 10">
        <text>4-methyl-5-(2-phosphooxyethyl)-thiazole + 4-amino-2-methyl-5-(diphosphooxymethyl)pyrimidine + H(+) = thiamine phosphate + diphosphate</text>
        <dbReference type="Rhea" id="RHEA:22328"/>
        <dbReference type="ChEBI" id="CHEBI:15378"/>
        <dbReference type="ChEBI" id="CHEBI:33019"/>
        <dbReference type="ChEBI" id="CHEBI:37575"/>
        <dbReference type="ChEBI" id="CHEBI:57841"/>
        <dbReference type="ChEBI" id="CHEBI:58296"/>
        <dbReference type="EC" id="2.5.1.3"/>
    </reaction>
</comment>
<keyword evidence="5 9" id="KW-0784">Thiamine biosynthesis</keyword>
<evidence type="ECO:0000313" key="14">
    <source>
        <dbReference type="Proteomes" id="UP001500936"/>
    </source>
</evidence>
<proteinExistence type="inferred from homology"/>
<reference evidence="14" key="1">
    <citation type="journal article" date="2019" name="Int. J. Syst. Evol. Microbiol.">
        <title>The Global Catalogue of Microorganisms (GCM) 10K type strain sequencing project: providing services to taxonomists for standard genome sequencing and annotation.</title>
        <authorList>
            <consortium name="The Broad Institute Genomics Platform"/>
            <consortium name="The Broad Institute Genome Sequencing Center for Infectious Disease"/>
            <person name="Wu L."/>
            <person name="Ma J."/>
        </authorList>
    </citation>
    <scope>NUCLEOTIDE SEQUENCE [LARGE SCALE GENOMIC DNA]</scope>
    <source>
        <strain evidence="14">JCM 17925</strain>
    </source>
</reference>
<evidence type="ECO:0000256" key="11">
    <source>
        <dbReference type="RuleBase" id="RU004253"/>
    </source>
</evidence>
<evidence type="ECO:0000256" key="2">
    <source>
        <dbReference type="ARBA" id="ARBA00022679"/>
    </source>
</evidence>
<keyword evidence="4 9" id="KW-0460">Magnesium</keyword>
<name>A0ABP8JUR4_9BACT</name>
<gene>
    <name evidence="9 13" type="primary">thiE</name>
    <name evidence="13" type="ORF">GCM10023187_04260</name>
</gene>
<sequence>MNRLYLVTDADICRQAGHTLPYVVEEACRAGVRWVQLREKNLSTRQFLETGAAVKRITQAYGARLIINDRVDVAMALDTDGVHIGQDDMPYEVVRSLVGNEKIIGLSVNNLTELQTACDLNVDYLGVATVFPTGTKQDTASLLGIETLGVICGRTNRPTFAIGGISAGNVQDVIRAGATGVAVVSAICGHPSPYDASRRLIDLIEEAL</sequence>
<feature type="domain" description="Thiamine phosphate synthase/TenI" evidence="12">
    <location>
        <begin position="4"/>
        <end position="187"/>
    </location>
</feature>
<evidence type="ECO:0000313" key="13">
    <source>
        <dbReference type="EMBL" id="GAA4396284.1"/>
    </source>
</evidence>
<evidence type="ECO:0000259" key="12">
    <source>
        <dbReference type="Pfam" id="PF02581"/>
    </source>
</evidence>
<feature type="binding site" evidence="9">
    <location>
        <begin position="133"/>
        <end position="135"/>
    </location>
    <ligand>
        <name>2-[(2R,5Z)-2-carboxy-4-methylthiazol-5(2H)-ylidene]ethyl phosphate</name>
        <dbReference type="ChEBI" id="CHEBI:62899"/>
    </ligand>
</feature>
<dbReference type="InterPro" id="IPR034291">
    <property type="entry name" value="TMP_synthase"/>
</dbReference>
<evidence type="ECO:0000256" key="3">
    <source>
        <dbReference type="ARBA" id="ARBA00022723"/>
    </source>
</evidence>
<dbReference type="HAMAP" id="MF_00097">
    <property type="entry name" value="TMP_synthase"/>
    <property type="match status" value="1"/>
</dbReference>
<feature type="binding site" evidence="9">
    <location>
        <position position="69"/>
    </location>
    <ligand>
        <name>Mg(2+)</name>
        <dbReference type="ChEBI" id="CHEBI:18420"/>
    </ligand>
</feature>
<keyword evidence="2 9" id="KW-0808">Transferase</keyword>
<comment type="caution">
    <text evidence="13">The sequence shown here is derived from an EMBL/GenBank/DDBJ whole genome shotgun (WGS) entry which is preliminary data.</text>
</comment>
<evidence type="ECO:0000256" key="10">
    <source>
        <dbReference type="RuleBase" id="RU003826"/>
    </source>
</evidence>
<dbReference type="InterPro" id="IPR036206">
    <property type="entry name" value="ThiamineP_synth_sf"/>
</dbReference>
<comment type="catalytic activity">
    <reaction evidence="8 9 10">
        <text>2-[(2R,5Z)-2-carboxy-4-methylthiazol-5(2H)-ylidene]ethyl phosphate + 4-amino-2-methyl-5-(diphosphooxymethyl)pyrimidine + 2 H(+) = thiamine phosphate + CO2 + diphosphate</text>
        <dbReference type="Rhea" id="RHEA:47844"/>
        <dbReference type="ChEBI" id="CHEBI:15378"/>
        <dbReference type="ChEBI" id="CHEBI:16526"/>
        <dbReference type="ChEBI" id="CHEBI:33019"/>
        <dbReference type="ChEBI" id="CHEBI:37575"/>
        <dbReference type="ChEBI" id="CHEBI:57841"/>
        <dbReference type="ChEBI" id="CHEBI:62899"/>
        <dbReference type="EC" id="2.5.1.3"/>
    </reaction>
</comment>
<dbReference type="EC" id="2.5.1.3" evidence="9"/>
<evidence type="ECO:0000256" key="4">
    <source>
        <dbReference type="ARBA" id="ARBA00022842"/>
    </source>
</evidence>
<feature type="binding site" evidence="9">
    <location>
        <position position="88"/>
    </location>
    <ligand>
        <name>Mg(2+)</name>
        <dbReference type="ChEBI" id="CHEBI:18420"/>
    </ligand>
</feature>
<evidence type="ECO:0000256" key="9">
    <source>
        <dbReference type="HAMAP-Rule" id="MF_00097"/>
    </source>
</evidence>
<dbReference type="PANTHER" id="PTHR20857">
    <property type="entry name" value="THIAMINE-PHOSPHATE PYROPHOSPHORYLASE"/>
    <property type="match status" value="1"/>
</dbReference>
<dbReference type="Proteomes" id="UP001500936">
    <property type="component" value="Unassembled WGS sequence"/>
</dbReference>
<accession>A0ABP8JUR4</accession>
<evidence type="ECO:0000256" key="5">
    <source>
        <dbReference type="ARBA" id="ARBA00022977"/>
    </source>
</evidence>
<dbReference type="InterPro" id="IPR022998">
    <property type="entry name" value="ThiamineP_synth_TenI"/>
</dbReference>
<comment type="pathway">
    <text evidence="1 9 11">Cofactor biosynthesis; thiamine diphosphate biosynthesis; thiamine phosphate from 4-amino-2-methyl-5-diphosphomethylpyrimidine and 4-methyl-5-(2-phosphoethyl)-thiazole: step 1/1.</text>
</comment>
<comment type="cofactor">
    <cofactor evidence="9">
        <name>Mg(2+)</name>
        <dbReference type="ChEBI" id="CHEBI:18420"/>
    </cofactor>
    <text evidence="9">Binds 1 Mg(2+) ion per subunit.</text>
</comment>
<evidence type="ECO:0000256" key="8">
    <source>
        <dbReference type="ARBA" id="ARBA00047883"/>
    </source>
</evidence>
<protein>
    <recommendedName>
        <fullName evidence="9">Thiamine-phosphate synthase</fullName>
        <shortName evidence="9">TP synthase</shortName>
        <shortName evidence="9">TPS</shortName>
        <ecNumber evidence="9">2.5.1.3</ecNumber>
    </recommendedName>
    <alternativeName>
        <fullName evidence="9">Thiamine-phosphate pyrophosphorylase</fullName>
        <shortName evidence="9">TMP pyrophosphorylase</shortName>
        <shortName evidence="9">TMP-PPase</shortName>
    </alternativeName>
</protein>
<feature type="binding site" evidence="9">
    <location>
        <begin position="36"/>
        <end position="40"/>
    </location>
    <ligand>
        <name>4-amino-2-methyl-5-(diphosphooxymethyl)pyrimidine</name>
        <dbReference type="ChEBI" id="CHEBI:57841"/>
    </ligand>
</feature>
<evidence type="ECO:0000256" key="6">
    <source>
        <dbReference type="ARBA" id="ARBA00047334"/>
    </source>
</evidence>
<evidence type="ECO:0000256" key="1">
    <source>
        <dbReference type="ARBA" id="ARBA00005165"/>
    </source>
</evidence>
<comment type="similarity">
    <text evidence="9 10">Belongs to the thiamine-phosphate synthase family.</text>
</comment>
<dbReference type="NCBIfam" id="TIGR00693">
    <property type="entry name" value="thiE"/>
    <property type="match status" value="1"/>
</dbReference>
<dbReference type="EMBL" id="BAABHB010000001">
    <property type="protein sequence ID" value="GAA4396284.1"/>
    <property type="molecule type" value="Genomic_DNA"/>
</dbReference>
<dbReference type="CDD" id="cd00564">
    <property type="entry name" value="TMP_TenI"/>
    <property type="match status" value="1"/>
</dbReference>
<dbReference type="RefSeq" id="WP_345263479.1">
    <property type="nucleotide sequence ID" value="NZ_BAABHB010000001.1"/>
</dbReference>
<dbReference type="PANTHER" id="PTHR20857:SF23">
    <property type="entry name" value="THIAMINE BIOSYNTHETIC BIFUNCTIONAL ENZYME"/>
    <property type="match status" value="1"/>
</dbReference>